<evidence type="ECO:0000313" key="2">
    <source>
        <dbReference type="Proteomes" id="UP000240294"/>
    </source>
</evidence>
<dbReference type="Proteomes" id="UP000240294">
    <property type="component" value="Genome"/>
</dbReference>
<accession>A0A2I6UFR3</accession>
<keyword evidence="2" id="KW-1185">Reference proteome</keyword>
<proteinExistence type="predicted"/>
<organism evidence="1 2">
    <name type="scientific">Klebsiella phage vB_Kpn_F48</name>
    <dbReference type="NCBI Taxonomy" id="2070028"/>
    <lineage>
        <taxon>Viruses</taxon>
        <taxon>Duplodnaviria</taxon>
        <taxon>Heunggongvirae</taxon>
        <taxon>Uroviricota</taxon>
        <taxon>Caudoviricetes</taxon>
        <taxon>Marfavirus</taxon>
        <taxon>Marfavirus F48</taxon>
    </lineage>
</organism>
<evidence type="ECO:0000313" key="1">
    <source>
        <dbReference type="EMBL" id="AUO78829.1"/>
    </source>
</evidence>
<name>A0A2I6UFR3_9CAUD</name>
<protein>
    <submittedName>
        <fullName evidence="1">Uncharacterized protein</fullName>
    </submittedName>
</protein>
<sequence>MSVTGKTFKLTDEKFKEYLGRYSTIAEVFVECNPTNLPFKVLACDEGGNILAIEIPGGKVLRADEDELSEYWCIFLDTAYNRDMPGFHLVEADPVVAPSEEETGYYVLTVNKDSKAILGPLTSKDAYEFAERQALNAVPEVVVQVLKIEATASVEVKFK</sequence>
<dbReference type="EMBL" id="MG746602">
    <property type="protein sequence ID" value="AUO78829.1"/>
    <property type="molecule type" value="Genomic_DNA"/>
</dbReference>
<gene>
    <name evidence="1" type="ORF">vBKpnF48_204</name>
</gene>
<reference evidence="2" key="1">
    <citation type="submission" date="2018-01" db="EMBL/GenBank/DDBJ databases">
        <title>Direct submission.</title>
        <authorList>
            <person name="Ciacci N."/>
        </authorList>
    </citation>
    <scope>NUCLEOTIDE SEQUENCE [LARGE SCALE GENOMIC DNA]</scope>
</reference>